<evidence type="ECO:0000313" key="2">
    <source>
        <dbReference type="EMBL" id="VTP71193.1"/>
    </source>
</evidence>
<dbReference type="Pfam" id="PF13439">
    <property type="entry name" value="Glyco_transf_4"/>
    <property type="match status" value="1"/>
</dbReference>
<protein>
    <submittedName>
        <fullName evidence="2">Putative glycosyl transferase</fullName>
    </submittedName>
</protein>
<accession>A0A4V6JJ91</accession>
<evidence type="ECO:0000313" key="3">
    <source>
        <dbReference type="Proteomes" id="UP000310719"/>
    </source>
</evidence>
<dbReference type="InterPro" id="IPR023916">
    <property type="entry name" value="Colanic_acid_synth_WcaC"/>
</dbReference>
<feature type="domain" description="Glycosyltransferase subfamily 4-like N-terminal" evidence="1">
    <location>
        <begin position="13"/>
        <end position="224"/>
    </location>
</feature>
<dbReference type="PANTHER" id="PTHR12526:SF632">
    <property type="entry name" value="COLANIC ACID BIOSYNTHESIS GLYCOSYL TRANSFERASE WCAC-RELATED"/>
    <property type="match status" value="1"/>
</dbReference>
<dbReference type="PANTHER" id="PTHR12526">
    <property type="entry name" value="GLYCOSYLTRANSFERASE"/>
    <property type="match status" value="1"/>
</dbReference>
<evidence type="ECO:0000259" key="1">
    <source>
        <dbReference type="Pfam" id="PF13439"/>
    </source>
</evidence>
<dbReference type="AlphaFoldDB" id="A0A4V6JJ91"/>
<dbReference type="Pfam" id="PF13692">
    <property type="entry name" value="Glyco_trans_1_4"/>
    <property type="match status" value="1"/>
</dbReference>
<proteinExistence type="predicted"/>
<keyword evidence="2" id="KW-0808">Transferase</keyword>
<dbReference type="GO" id="GO:0016757">
    <property type="term" value="F:glycosyltransferase activity"/>
    <property type="evidence" value="ECO:0007669"/>
    <property type="project" value="UniProtKB-ARBA"/>
</dbReference>
<dbReference type="NCBIfam" id="TIGR04015">
    <property type="entry name" value="WcaC"/>
    <property type="match status" value="1"/>
</dbReference>
<dbReference type="EMBL" id="LR590464">
    <property type="protein sequence ID" value="VTP71193.1"/>
    <property type="molecule type" value="Genomic_DNA"/>
</dbReference>
<dbReference type="SUPFAM" id="SSF53756">
    <property type="entry name" value="UDP-Glycosyltransferase/glycogen phosphorylase"/>
    <property type="match status" value="1"/>
</dbReference>
<dbReference type="Proteomes" id="UP000310719">
    <property type="component" value="Chromosome"/>
</dbReference>
<organism evidence="2 3">
    <name type="scientific">Leclercia adecarboxylata</name>
    <dbReference type="NCBI Taxonomy" id="83655"/>
    <lineage>
        <taxon>Bacteria</taxon>
        <taxon>Pseudomonadati</taxon>
        <taxon>Pseudomonadota</taxon>
        <taxon>Gammaproteobacteria</taxon>
        <taxon>Enterobacterales</taxon>
        <taxon>Enterobacteriaceae</taxon>
        <taxon>Leclercia</taxon>
    </lineage>
</organism>
<dbReference type="STRING" id="83655.APT61_07680"/>
<gene>
    <name evidence="2" type="ORF">NCTC13032_04891</name>
</gene>
<dbReference type="Gene3D" id="3.40.50.2000">
    <property type="entry name" value="Glycogen Phosphorylase B"/>
    <property type="match status" value="2"/>
</dbReference>
<dbReference type="InterPro" id="IPR028098">
    <property type="entry name" value="Glyco_trans_4-like_N"/>
</dbReference>
<name>A0A4V6JJ91_9ENTR</name>
<sequence>MNILQFNVRLAEGGAAGVALDLHQRALEKGLQSRFIYGYGKGGKKSVSHDRYPQVVKHTPRLTSVANIALFRLFNRDLFGNLNSLYRTVTRTSGPVVLHFHVLHSYWLKLEEVVAFCEKVKAHKPDTTFVWTLHDHWSVTGRCAFTDGCEGWKNHCQKCPTLGNYPPVKVDRAHQLVDGKRQLFRDMLALGCQFISPSQHVAEAFNSLYGAGRCRIINNGIDVATEAILAELTPVAVTPGKPKIAVVAHDLRYDGKTNQQLVRQIMALGDKVELHTFGKFSPFDGANVINHGFETDKRKLMSALNGMDALVFSSRVDNYPLILCEALSIGVPVIATHSDAAREVLEKSGGRTFSENEVLPLVQAVEGGDRPGCFWHRPGIVPHPQPPGLQWTTDAGGVCLVLSESVAICCCR</sequence>
<reference evidence="2 3" key="1">
    <citation type="submission" date="2019-05" db="EMBL/GenBank/DDBJ databases">
        <authorList>
            <consortium name="Pathogen Informatics"/>
        </authorList>
    </citation>
    <scope>NUCLEOTIDE SEQUENCE [LARGE SCALE GENOMIC DNA]</scope>
    <source>
        <strain evidence="2 3">NCTC13032</strain>
    </source>
</reference>